<evidence type="ECO:0008006" key="5">
    <source>
        <dbReference type="Google" id="ProtNLM"/>
    </source>
</evidence>
<evidence type="ECO:0000256" key="2">
    <source>
        <dbReference type="SAM" id="SignalP"/>
    </source>
</evidence>
<organism evidence="3 4">
    <name type="scientific">Alkalimonas amylolytica</name>
    <dbReference type="NCBI Taxonomy" id="152573"/>
    <lineage>
        <taxon>Bacteria</taxon>
        <taxon>Pseudomonadati</taxon>
        <taxon>Pseudomonadota</taxon>
        <taxon>Gammaproteobacteria</taxon>
        <taxon>Alkalimonas</taxon>
    </lineage>
</organism>
<sequence>MKQLLLTGKFCLLLLSMLLIACGGGSDSDSGPTPPPVNTQPNTFSFNVQADVEPGATVTSNSITVSGINAAATISIQGGEYSIDNGDFASGSSTVNNAAQIRVRHQASAEYASSQTTTLTIGGVSANFVSTTRNQPSAVGTGTPPQATVLFPWSQSKATAGTLTVRGTATSRNGISDLRVNGVAATVHSRSAAAQRVSAQSFHAQGSNEDDEEQEEEEFEWTADVEIESNSATELKVSVSDADGAENNDAASVRVDTLEAPTFLVYDNLNERLIGVLGSKEIVAIDPSNLSYQPITTADFISELNFDPVYNRIIYSTHHENTVSLHEVDLVLGSQKSLVTYTPELAPDVKIIMARSVFDPINQLAFVLLKLLEDGSFYATDRLYQFNLADDTSRLLSASYLDDSPRMTISHMTMLGTRLYAAASNRQLIEINTETGERTTVMGLPDFSPMAMAAGSRDDQLFIAGFQGILKIELAFPLSIMLSRETSTTLYPTSQIRGALLLDEETLLVLDPDFGNVLQVDTRTGERSAFIRSGIGAGRSIMMPRYLTFADEGDTLYVLDNGSNAADVLFAVDLTSGDRTMIADINQDRVNYHSGLFFHAKNNALLVGLDDAIISVALSDGSTSVVSGMGAGHGPELWPITGGDFDAESETLYMAKHSLTNAIFKIDVTTGQRIVLGFDGSAGIAGVIEGVNDVALDAENQQLYLSSQSQSTIYRLDLETLETEMVLDRCMNNYGQNILNVDESGIYKINYDAAGQRLLILSGQLASYDFATQSCQILGQRHEYINAMPLENGTFLTVGQGALKQLDPVTQEQVIISK</sequence>
<dbReference type="Proteomes" id="UP000198773">
    <property type="component" value="Unassembled WGS sequence"/>
</dbReference>
<keyword evidence="4" id="KW-1185">Reference proteome</keyword>
<dbReference type="RefSeq" id="WP_091343425.1">
    <property type="nucleotide sequence ID" value="NZ_FNRM01000006.1"/>
</dbReference>
<evidence type="ECO:0000256" key="1">
    <source>
        <dbReference type="SAM" id="MobiDB-lite"/>
    </source>
</evidence>
<evidence type="ECO:0000313" key="3">
    <source>
        <dbReference type="EMBL" id="SEA78502.1"/>
    </source>
</evidence>
<dbReference type="SUPFAM" id="SSF63825">
    <property type="entry name" value="YWTD domain"/>
    <property type="match status" value="1"/>
</dbReference>
<name>A0A1H4E283_ALKAM</name>
<feature type="signal peptide" evidence="2">
    <location>
        <begin position="1"/>
        <end position="21"/>
    </location>
</feature>
<dbReference type="STRING" id="152573.SAMN04488051_106142"/>
<dbReference type="EMBL" id="FNRM01000006">
    <property type="protein sequence ID" value="SEA78502.1"/>
    <property type="molecule type" value="Genomic_DNA"/>
</dbReference>
<reference evidence="3 4" key="1">
    <citation type="submission" date="2016-10" db="EMBL/GenBank/DDBJ databases">
        <authorList>
            <person name="de Groot N.N."/>
        </authorList>
    </citation>
    <scope>NUCLEOTIDE SEQUENCE [LARGE SCALE GENOMIC DNA]</scope>
    <source>
        <strain evidence="3 4">CGMCC 1.3430</strain>
    </source>
</reference>
<protein>
    <recommendedName>
        <fullName evidence="5">DNA-binding beta-propeller fold protein YncE</fullName>
    </recommendedName>
</protein>
<feature type="region of interest" description="Disordered" evidence="1">
    <location>
        <begin position="196"/>
        <end position="218"/>
    </location>
</feature>
<dbReference type="PROSITE" id="PS51257">
    <property type="entry name" value="PROKAR_LIPOPROTEIN"/>
    <property type="match status" value="1"/>
</dbReference>
<keyword evidence="2" id="KW-0732">Signal</keyword>
<accession>A0A1H4E283</accession>
<proteinExistence type="predicted"/>
<evidence type="ECO:0000313" key="4">
    <source>
        <dbReference type="Proteomes" id="UP000198773"/>
    </source>
</evidence>
<dbReference type="AlphaFoldDB" id="A0A1H4E283"/>
<feature type="compositionally biased region" description="Acidic residues" evidence="1">
    <location>
        <begin position="208"/>
        <end position="218"/>
    </location>
</feature>
<dbReference type="SUPFAM" id="SSF69322">
    <property type="entry name" value="Tricorn protease domain 2"/>
    <property type="match status" value="1"/>
</dbReference>
<feature type="chain" id="PRO_5011513342" description="DNA-binding beta-propeller fold protein YncE" evidence="2">
    <location>
        <begin position="22"/>
        <end position="818"/>
    </location>
</feature>
<dbReference type="OrthoDB" id="5706299at2"/>
<gene>
    <name evidence="3" type="ORF">SAMN04488051_106142</name>
</gene>